<sequence>MKYGQDLIAAGHKEEARYWMDLWERLLPEDEVVHQYGCLTKAATVHTQAEAEELIEEIRGKIEDPETGQERREKKDTELYLETLTKIWRRLGYSRELARLRAELLYTEEDSELEWLAQEIHGYQIHKERRAEVFKLLGDVRRKQGQTELAFQLYRQALDCAQPSYIKTELSRIFLNDLYRGGRKISTYAANGDATEAMDLWLEKYGSIDEIKKLIEK</sequence>
<comment type="caution">
    <text evidence="1">The sequence shown here is derived from an EMBL/GenBank/DDBJ whole genome shotgun (WGS) entry which is preliminary data.</text>
</comment>
<reference evidence="1" key="1">
    <citation type="journal article" date="2012" name="PLoS ONE">
        <title>Gene sets for utilization of primary and secondary nutrition supplies in the distal gut of endangered iberian lynx.</title>
        <authorList>
            <person name="Alcaide M."/>
            <person name="Messina E."/>
            <person name="Richter M."/>
            <person name="Bargiela R."/>
            <person name="Peplies J."/>
            <person name="Huws S.A."/>
            <person name="Newbold C.J."/>
            <person name="Golyshin P.N."/>
            <person name="Simon M.A."/>
            <person name="Lopez G."/>
            <person name="Yakimov M.M."/>
            <person name="Ferrer M."/>
        </authorList>
    </citation>
    <scope>NUCLEOTIDE SEQUENCE</scope>
</reference>
<dbReference type="AlphaFoldDB" id="J9FW82"/>
<dbReference type="EMBL" id="AMCI01003889">
    <property type="protein sequence ID" value="EJW99261.1"/>
    <property type="molecule type" value="Genomic_DNA"/>
</dbReference>
<accession>J9FW82</accession>
<protein>
    <submittedName>
        <fullName evidence="1">LPS biosynthesis protein</fullName>
    </submittedName>
</protein>
<organism evidence="1">
    <name type="scientific">gut metagenome</name>
    <dbReference type="NCBI Taxonomy" id="749906"/>
    <lineage>
        <taxon>unclassified sequences</taxon>
        <taxon>metagenomes</taxon>
        <taxon>organismal metagenomes</taxon>
    </lineage>
</organism>
<proteinExistence type="predicted"/>
<gene>
    <name evidence="1" type="ORF">EVA_12631</name>
</gene>
<feature type="non-terminal residue" evidence="1">
    <location>
        <position position="217"/>
    </location>
</feature>
<name>J9FW82_9ZZZZ</name>
<evidence type="ECO:0000313" key="1">
    <source>
        <dbReference type="EMBL" id="EJW99261.1"/>
    </source>
</evidence>